<name>A7RTF5_NEMVE</name>
<dbReference type="InterPro" id="IPR050327">
    <property type="entry name" value="Proton-linked_MCT"/>
</dbReference>
<keyword evidence="1" id="KW-1133">Transmembrane helix</keyword>
<dbReference type="InterPro" id="IPR011701">
    <property type="entry name" value="MFS"/>
</dbReference>
<dbReference type="PANTHER" id="PTHR11360:SF251">
    <property type="entry name" value="MAJOR FACILITATOR SUPERFAMILY (MFS) PROFILE DOMAIN-CONTAINING PROTEIN"/>
    <property type="match status" value="1"/>
</dbReference>
<dbReference type="Gene3D" id="1.20.1250.20">
    <property type="entry name" value="MFS general substrate transporter like domains"/>
    <property type="match status" value="1"/>
</dbReference>
<accession>A7RTF5</accession>
<dbReference type="Pfam" id="PF07690">
    <property type="entry name" value="MFS_1"/>
    <property type="match status" value="1"/>
</dbReference>
<dbReference type="SUPFAM" id="SSF103473">
    <property type="entry name" value="MFS general substrate transporter"/>
    <property type="match status" value="1"/>
</dbReference>
<keyword evidence="1" id="KW-0472">Membrane</keyword>
<feature type="transmembrane region" description="Helical" evidence="1">
    <location>
        <begin position="178"/>
        <end position="201"/>
    </location>
</feature>
<keyword evidence="1" id="KW-0812">Transmembrane</keyword>
<feature type="transmembrane region" description="Helical" evidence="1">
    <location>
        <begin position="266"/>
        <end position="287"/>
    </location>
</feature>
<dbReference type="PhylomeDB" id="A7RTF5"/>
<dbReference type="OrthoDB" id="6499973at2759"/>
<dbReference type="EMBL" id="DS469537">
    <property type="protein sequence ID" value="EDO45256.1"/>
    <property type="molecule type" value="Genomic_DNA"/>
</dbReference>
<keyword evidence="3" id="KW-1185">Reference proteome</keyword>
<dbReference type="AlphaFoldDB" id="A7RTF5"/>
<feature type="transmembrane region" description="Helical" evidence="1">
    <location>
        <begin position="23"/>
        <end position="49"/>
    </location>
</feature>
<dbReference type="KEGG" id="nve:5517247"/>
<dbReference type="eggNOG" id="KOG2504">
    <property type="taxonomic scope" value="Eukaryota"/>
</dbReference>
<feature type="transmembrane region" description="Helical" evidence="1">
    <location>
        <begin position="113"/>
        <end position="134"/>
    </location>
</feature>
<sequence>MAGRRGSSETGESQTSHHRWGKVACLAAFLVQLILLGQFHCSGIIYSAMLQGYNESRANTALVLSLSASSTHAFGPITAYVTERYGAWPVGLTGSLLCCLGLLLSSFCPVLPLLYLTYSLGWGLGSCMCCRASLNVMCKYFDKYMMMNSLTWVGCALATFAISPMLQDLFKDYQISSALRIIAAVEASLVLSALIFIPFTYRHRHPVSTPSILIESEDIRDRAFGLEVFRNKRFLLWIVASCFLMLINLVPLVHIIQLAIDINIDSVNIAMLVSYLAIGSSTGRLFFGRLLTSVHRNNRIRIIQSALFLISVFTCCLPFALQDFCLALYVLLFGFFEGSFATLMPVVTVDIVGKELVPSGLSWLYTIAALPETIGPVLAGWIHDTTGSYVIAFYLFGGTSVLAILLMCWLQLMQNQDQENYTDCIIDFTGDVLPLEPQTTNSNLEVPTVEVHTP</sequence>
<dbReference type="Proteomes" id="UP000001593">
    <property type="component" value="Unassembled WGS sequence"/>
</dbReference>
<proteinExistence type="predicted"/>
<evidence type="ECO:0000313" key="3">
    <source>
        <dbReference type="Proteomes" id="UP000001593"/>
    </source>
</evidence>
<dbReference type="OMA" id="STHAFGP"/>
<gene>
    <name evidence="2" type="ORF">NEMVEDRAFT_v1g201883</name>
</gene>
<dbReference type="InParanoid" id="A7RTF5"/>
<protein>
    <submittedName>
        <fullName evidence="2">Uncharacterized protein</fullName>
    </submittedName>
</protein>
<feature type="transmembrane region" description="Helical" evidence="1">
    <location>
        <begin position="326"/>
        <end position="349"/>
    </location>
</feature>
<feature type="transmembrane region" description="Helical" evidence="1">
    <location>
        <begin position="61"/>
        <end position="81"/>
    </location>
</feature>
<feature type="transmembrane region" description="Helical" evidence="1">
    <location>
        <begin position="389"/>
        <end position="410"/>
    </location>
</feature>
<dbReference type="GO" id="GO:0005886">
    <property type="term" value="C:plasma membrane"/>
    <property type="evidence" value="ECO:0000318"/>
    <property type="project" value="GO_Central"/>
</dbReference>
<feature type="transmembrane region" description="Helical" evidence="1">
    <location>
        <begin position="234"/>
        <end position="260"/>
    </location>
</feature>
<dbReference type="InterPro" id="IPR036259">
    <property type="entry name" value="MFS_trans_sf"/>
</dbReference>
<evidence type="ECO:0000313" key="2">
    <source>
        <dbReference type="EMBL" id="EDO45256.1"/>
    </source>
</evidence>
<organism evidence="2 3">
    <name type="scientific">Nematostella vectensis</name>
    <name type="common">Starlet sea anemone</name>
    <dbReference type="NCBI Taxonomy" id="45351"/>
    <lineage>
        <taxon>Eukaryota</taxon>
        <taxon>Metazoa</taxon>
        <taxon>Cnidaria</taxon>
        <taxon>Anthozoa</taxon>
        <taxon>Hexacorallia</taxon>
        <taxon>Actiniaria</taxon>
        <taxon>Edwardsiidae</taxon>
        <taxon>Nematostella</taxon>
    </lineage>
</organism>
<feature type="transmembrane region" description="Helical" evidence="1">
    <location>
        <begin position="299"/>
        <end position="320"/>
    </location>
</feature>
<dbReference type="GO" id="GO:0022857">
    <property type="term" value="F:transmembrane transporter activity"/>
    <property type="evidence" value="ECO:0000318"/>
    <property type="project" value="GO_Central"/>
</dbReference>
<feature type="transmembrane region" description="Helical" evidence="1">
    <location>
        <begin position="361"/>
        <end position="383"/>
    </location>
</feature>
<feature type="transmembrane region" description="Helical" evidence="1">
    <location>
        <begin position="146"/>
        <end position="166"/>
    </location>
</feature>
<reference evidence="2 3" key="1">
    <citation type="journal article" date="2007" name="Science">
        <title>Sea anemone genome reveals ancestral eumetazoan gene repertoire and genomic organization.</title>
        <authorList>
            <person name="Putnam N.H."/>
            <person name="Srivastava M."/>
            <person name="Hellsten U."/>
            <person name="Dirks B."/>
            <person name="Chapman J."/>
            <person name="Salamov A."/>
            <person name="Terry A."/>
            <person name="Shapiro H."/>
            <person name="Lindquist E."/>
            <person name="Kapitonov V.V."/>
            <person name="Jurka J."/>
            <person name="Genikhovich G."/>
            <person name="Grigoriev I.V."/>
            <person name="Lucas S.M."/>
            <person name="Steele R.E."/>
            <person name="Finnerty J.R."/>
            <person name="Technau U."/>
            <person name="Martindale M.Q."/>
            <person name="Rokhsar D.S."/>
        </authorList>
    </citation>
    <scope>NUCLEOTIDE SEQUENCE [LARGE SCALE GENOMIC DNA]</scope>
    <source>
        <strain evidence="3">CH2 X CH6</strain>
    </source>
</reference>
<evidence type="ECO:0000256" key="1">
    <source>
        <dbReference type="SAM" id="Phobius"/>
    </source>
</evidence>
<dbReference type="PANTHER" id="PTHR11360">
    <property type="entry name" value="MONOCARBOXYLATE TRANSPORTER"/>
    <property type="match status" value="1"/>
</dbReference>
<dbReference type="HOGENOM" id="CLU_001265_59_1_1"/>